<keyword evidence="5" id="KW-1185">Reference proteome</keyword>
<protein>
    <submittedName>
        <fullName evidence="4">Molybdenum cofactor biosynthesis protein B</fullName>
    </submittedName>
</protein>
<comment type="similarity">
    <text evidence="1">Belongs to the MoaB/Mog family.</text>
</comment>
<dbReference type="Gene3D" id="3.40.980.10">
    <property type="entry name" value="MoaB/Mog-like domain"/>
    <property type="match status" value="1"/>
</dbReference>
<dbReference type="SMART" id="SM00852">
    <property type="entry name" value="MoCF_biosynth"/>
    <property type="match status" value="1"/>
</dbReference>
<reference evidence="4 5" key="1">
    <citation type="submission" date="2016-10" db="EMBL/GenBank/DDBJ databases">
        <authorList>
            <person name="Varghese N."/>
            <person name="Submissions S."/>
        </authorList>
    </citation>
    <scope>NUCLEOTIDE SEQUENCE [LARGE SCALE GENOMIC DNA]</scope>
    <source>
        <strain evidence="4 5">DSM 16643</strain>
    </source>
</reference>
<dbReference type="RefSeq" id="WP_149730792.1">
    <property type="nucleotide sequence ID" value="NZ_FMXB01000001.1"/>
</dbReference>
<dbReference type="STRING" id="230361.sm9_1748"/>
<dbReference type="OrthoDB" id="205337at2157"/>
<dbReference type="EMBL" id="FMXB01000001">
    <property type="protein sequence ID" value="SDA37577.1"/>
    <property type="molecule type" value="Genomic_DNA"/>
</dbReference>
<sequence length="167" mass="18578">MASNTTKEHQNESSKNINCAIITLSDSRSKKEDLSGDYLQDEIEKRYNLTSREVIKDEKDELTEAIEKMIENGADVILTTGGTGLDMRDITVETVEELFDKKIDGFGEIFRHQSYLEIGSGALISRATAGVYKKTCIFSMPGSPNAVKTACKIIIDELPHIVHHAQK</sequence>
<dbReference type="PIRSF" id="PIRSF006443">
    <property type="entry name" value="MoaB"/>
    <property type="match status" value="1"/>
</dbReference>
<evidence type="ECO:0000259" key="3">
    <source>
        <dbReference type="SMART" id="SM00852"/>
    </source>
</evidence>
<dbReference type="InterPro" id="IPR001453">
    <property type="entry name" value="MoaB/Mog_dom"/>
</dbReference>
<dbReference type="Pfam" id="PF00994">
    <property type="entry name" value="MoCF_biosynth"/>
    <property type="match status" value="1"/>
</dbReference>
<dbReference type="CDD" id="cd00886">
    <property type="entry name" value="MogA_MoaB"/>
    <property type="match status" value="1"/>
</dbReference>
<keyword evidence="2" id="KW-0501">Molybdenum cofactor biosynthesis</keyword>
<dbReference type="PANTHER" id="PTHR43232">
    <property type="entry name" value="MOLYBDENUM COFACTOR BIOSYNTHESIS PROTEIN B"/>
    <property type="match status" value="1"/>
</dbReference>
<dbReference type="PROSITE" id="PS01078">
    <property type="entry name" value="MOCF_BIOSYNTHESIS_1"/>
    <property type="match status" value="1"/>
</dbReference>
<name>A0A1G5UX22_9EURY</name>
<dbReference type="SUPFAM" id="SSF53218">
    <property type="entry name" value="Molybdenum cofactor biosynthesis proteins"/>
    <property type="match status" value="1"/>
</dbReference>
<dbReference type="Proteomes" id="UP000323439">
    <property type="component" value="Unassembled WGS sequence"/>
</dbReference>
<dbReference type="InterPro" id="IPR036425">
    <property type="entry name" value="MoaB/Mog-like_dom_sf"/>
</dbReference>
<evidence type="ECO:0000256" key="2">
    <source>
        <dbReference type="ARBA" id="ARBA00023150"/>
    </source>
</evidence>
<gene>
    <name evidence="4" type="ORF">SAMN02910315_00139</name>
</gene>
<dbReference type="PANTHER" id="PTHR43232:SF2">
    <property type="entry name" value="MOLYBDENUM COFACTOR BIOSYNTHESIS PROTEIN B"/>
    <property type="match status" value="1"/>
</dbReference>
<dbReference type="FunFam" id="3.40.980.10:FF:000006">
    <property type="entry name" value="Molybdenum cofactor biosynthesis protein B"/>
    <property type="match status" value="1"/>
</dbReference>
<evidence type="ECO:0000313" key="5">
    <source>
        <dbReference type="Proteomes" id="UP000323439"/>
    </source>
</evidence>
<dbReference type="GO" id="GO:0005829">
    <property type="term" value="C:cytosol"/>
    <property type="evidence" value="ECO:0007669"/>
    <property type="project" value="TreeGrafter"/>
</dbReference>
<dbReference type="GO" id="GO:0006777">
    <property type="term" value="P:Mo-molybdopterin cofactor biosynthetic process"/>
    <property type="evidence" value="ECO:0007669"/>
    <property type="project" value="UniProtKB-KW"/>
</dbReference>
<dbReference type="NCBIfam" id="TIGR00177">
    <property type="entry name" value="molyb_syn"/>
    <property type="match status" value="1"/>
</dbReference>
<dbReference type="InterPro" id="IPR008284">
    <property type="entry name" value="MoCF_biosynth_CS"/>
</dbReference>
<organism evidence="4 5">
    <name type="scientific">Methanobrevibacter millerae</name>
    <dbReference type="NCBI Taxonomy" id="230361"/>
    <lineage>
        <taxon>Archaea</taxon>
        <taxon>Methanobacteriati</taxon>
        <taxon>Methanobacteriota</taxon>
        <taxon>Methanomada group</taxon>
        <taxon>Methanobacteria</taxon>
        <taxon>Methanobacteriales</taxon>
        <taxon>Methanobacteriaceae</taxon>
        <taxon>Methanobrevibacter</taxon>
    </lineage>
</organism>
<proteinExistence type="inferred from homology"/>
<accession>A0A1G5UX22</accession>
<evidence type="ECO:0000256" key="1">
    <source>
        <dbReference type="ARBA" id="ARBA00006112"/>
    </source>
</evidence>
<dbReference type="InterPro" id="IPR012245">
    <property type="entry name" value="MoaB"/>
</dbReference>
<dbReference type="AlphaFoldDB" id="A0A1G5UX22"/>
<feature type="domain" description="MoaB/Mog" evidence="3">
    <location>
        <begin position="20"/>
        <end position="161"/>
    </location>
</feature>
<evidence type="ECO:0000313" key="4">
    <source>
        <dbReference type="EMBL" id="SDA37577.1"/>
    </source>
</evidence>